<dbReference type="Pfam" id="PF07690">
    <property type="entry name" value="MFS_1"/>
    <property type="match status" value="1"/>
</dbReference>
<dbReference type="Gene3D" id="1.20.1250.20">
    <property type="entry name" value="MFS general substrate transporter like domains"/>
    <property type="match status" value="1"/>
</dbReference>
<dbReference type="InterPro" id="IPR011701">
    <property type="entry name" value="MFS"/>
</dbReference>
<name>A0A6A7BQF6_9PEZI</name>
<feature type="transmembrane region" description="Helical" evidence="2">
    <location>
        <begin position="322"/>
        <end position="355"/>
    </location>
</feature>
<dbReference type="SUPFAM" id="SSF103473">
    <property type="entry name" value="MFS general substrate transporter"/>
    <property type="match status" value="1"/>
</dbReference>
<dbReference type="InterPro" id="IPR020846">
    <property type="entry name" value="MFS_dom"/>
</dbReference>
<dbReference type="PANTHER" id="PTHR42910:SF1">
    <property type="entry name" value="MAJOR FACILITATOR SUPERFAMILY (MFS) PROFILE DOMAIN-CONTAINING PROTEIN"/>
    <property type="match status" value="1"/>
</dbReference>
<reference evidence="4" key="1">
    <citation type="journal article" date="2020" name="Stud. Mycol.">
        <title>101 Dothideomycetes genomes: a test case for predicting lifestyles and emergence of pathogens.</title>
        <authorList>
            <person name="Haridas S."/>
            <person name="Albert R."/>
            <person name="Binder M."/>
            <person name="Bloem J."/>
            <person name="Labutti K."/>
            <person name="Salamov A."/>
            <person name="Andreopoulos B."/>
            <person name="Baker S."/>
            <person name="Barry K."/>
            <person name="Bills G."/>
            <person name="Bluhm B."/>
            <person name="Cannon C."/>
            <person name="Castanera R."/>
            <person name="Culley D."/>
            <person name="Daum C."/>
            <person name="Ezra D."/>
            <person name="Gonzalez J."/>
            <person name="Henrissat B."/>
            <person name="Kuo A."/>
            <person name="Liang C."/>
            <person name="Lipzen A."/>
            <person name="Lutzoni F."/>
            <person name="Magnuson J."/>
            <person name="Mondo S."/>
            <person name="Nolan M."/>
            <person name="Ohm R."/>
            <person name="Pangilinan J."/>
            <person name="Park H.-J."/>
            <person name="Ramirez L."/>
            <person name="Alfaro M."/>
            <person name="Sun H."/>
            <person name="Tritt A."/>
            <person name="Yoshinaga Y."/>
            <person name="Zwiers L.-H."/>
            <person name="Turgeon B."/>
            <person name="Goodwin S."/>
            <person name="Spatafora J."/>
            <person name="Crous P."/>
            <person name="Grigoriev I."/>
        </authorList>
    </citation>
    <scope>NUCLEOTIDE SEQUENCE</scope>
    <source>
        <strain evidence="4">CBS 480.64</strain>
    </source>
</reference>
<feature type="transmembrane region" description="Helical" evidence="2">
    <location>
        <begin position="149"/>
        <end position="169"/>
    </location>
</feature>
<dbReference type="InterPro" id="IPR036259">
    <property type="entry name" value="MFS_trans_sf"/>
</dbReference>
<dbReference type="AlphaFoldDB" id="A0A6A7BQF6"/>
<keyword evidence="2" id="KW-0472">Membrane</keyword>
<dbReference type="Proteomes" id="UP000799421">
    <property type="component" value="Unassembled WGS sequence"/>
</dbReference>
<feature type="transmembrane region" description="Helical" evidence="2">
    <location>
        <begin position="207"/>
        <end position="226"/>
    </location>
</feature>
<feature type="transmembrane region" description="Helical" evidence="2">
    <location>
        <begin position="255"/>
        <end position="281"/>
    </location>
</feature>
<gene>
    <name evidence="4" type="ORF">K470DRAFT_171352</name>
</gene>
<feature type="transmembrane region" description="Helical" evidence="2">
    <location>
        <begin position="412"/>
        <end position="430"/>
    </location>
</feature>
<feature type="transmembrane region" description="Helical" evidence="2">
    <location>
        <begin position="293"/>
        <end position="310"/>
    </location>
</feature>
<dbReference type="GO" id="GO:0016020">
    <property type="term" value="C:membrane"/>
    <property type="evidence" value="ECO:0007669"/>
    <property type="project" value="UniProtKB-SubCell"/>
</dbReference>
<evidence type="ECO:0000313" key="4">
    <source>
        <dbReference type="EMBL" id="KAF2857493.1"/>
    </source>
</evidence>
<dbReference type="PROSITE" id="PS50850">
    <property type="entry name" value="MFS"/>
    <property type="match status" value="1"/>
</dbReference>
<dbReference type="GO" id="GO:0022857">
    <property type="term" value="F:transmembrane transporter activity"/>
    <property type="evidence" value="ECO:0007669"/>
    <property type="project" value="InterPro"/>
</dbReference>
<comment type="subcellular location">
    <subcellularLocation>
        <location evidence="1">Membrane</location>
        <topology evidence="1">Multi-pass membrane protein</topology>
    </subcellularLocation>
</comment>
<feature type="transmembrane region" description="Helical" evidence="2">
    <location>
        <begin position="82"/>
        <end position="107"/>
    </location>
</feature>
<protein>
    <submittedName>
        <fullName evidence="4">MFS general substrate transporter</fullName>
    </submittedName>
</protein>
<feature type="transmembrane region" description="Helical" evidence="2">
    <location>
        <begin position="176"/>
        <end position="195"/>
    </location>
</feature>
<feature type="domain" description="Major facilitator superfamily (MFS) profile" evidence="3">
    <location>
        <begin position="50"/>
        <end position="436"/>
    </location>
</feature>
<evidence type="ECO:0000256" key="1">
    <source>
        <dbReference type="ARBA" id="ARBA00004141"/>
    </source>
</evidence>
<keyword evidence="2" id="KW-0812">Transmembrane</keyword>
<organism evidence="4 5">
    <name type="scientific">Piedraia hortae CBS 480.64</name>
    <dbReference type="NCBI Taxonomy" id="1314780"/>
    <lineage>
        <taxon>Eukaryota</taxon>
        <taxon>Fungi</taxon>
        <taxon>Dikarya</taxon>
        <taxon>Ascomycota</taxon>
        <taxon>Pezizomycotina</taxon>
        <taxon>Dothideomycetes</taxon>
        <taxon>Dothideomycetidae</taxon>
        <taxon>Capnodiales</taxon>
        <taxon>Piedraiaceae</taxon>
        <taxon>Piedraia</taxon>
    </lineage>
</organism>
<evidence type="ECO:0000256" key="2">
    <source>
        <dbReference type="SAM" id="Phobius"/>
    </source>
</evidence>
<evidence type="ECO:0000259" key="3">
    <source>
        <dbReference type="PROSITE" id="PS50850"/>
    </source>
</evidence>
<keyword evidence="5" id="KW-1185">Reference proteome</keyword>
<dbReference type="EMBL" id="MU006041">
    <property type="protein sequence ID" value="KAF2857493.1"/>
    <property type="molecule type" value="Genomic_DNA"/>
</dbReference>
<proteinExistence type="predicted"/>
<sequence length="452" mass="49282">MPYSIATETLTGVEKLKRTCLGKLVLSVAKFLAWTPHRARYDEAKPPKFTLALNILYGFAGAFSSANLYYTNPILNVLAKDFHVPIAMVANIPALIQVGYALGLIFICPLGDQVRRRPLVLGLTFAAATLTMGPALIPHLPSFQANQFFIGIVVITSQIMSALVGDLAAPERRASSLAIVTSSMQCGVIFARLISGIMTQYVSWRNVYWLSTAMQYLIFALLWLLMPDYPVTNKNSGPYYRLLIKMVQMFSKHPVLVQASVISFFMSAVFTSFWTSVTFLLSKPPFNFNPIHIAPFALVSVPTMLLNPVYSRRLTDRFTPTVVVFLALGYALFGVSMGMAIAPISIAGAILQAMFADFGRQTSQVANRAAIYAAEPTAKSSINTAYMFVTFMGQVTGTFTGAQLMAWKGWRVADLSALVMVFLAAAAALARGPRERAGSAGRGACSGGKKRW</sequence>
<dbReference type="CDD" id="cd17324">
    <property type="entry name" value="MFS_NepI_like"/>
    <property type="match status" value="1"/>
</dbReference>
<feature type="transmembrane region" description="Helical" evidence="2">
    <location>
        <begin position="49"/>
        <end position="70"/>
    </location>
</feature>
<feature type="transmembrane region" description="Helical" evidence="2">
    <location>
        <begin position="119"/>
        <end position="137"/>
    </location>
</feature>
<dbReference type="PANTHER" id="PTHR42910">
    <property type="entry name" value="TRANSPORTER SCO4007-RELATED"/>
    <property type="match status" value="1"/>
</dbReference>
<evidence type="ECO:0000313" key="5">
    <source>
        <dbReference type="Proteomes" id="UP000799421"/>
    </source>
</evidence>
<keyword evidence="2" id="KW-1133">Transmembrane helix</keyword>
<accession>A0A6A7BQF6</accession>
<dbReference type="OrthoDB" id="2105912at2759"/>